<dbReference type="InterPro" id="IPR007174">
    <property type="entry name" value="Las1"/>
</dbReference>
<accession>A0A8J2KSQ6</accession>
<protein>
    <recommendedName>
        <fullName evidence="3">Las1-like protein</fullName>
    </recommendedName>
</protein>
<dbReference type="GO" id="GO:0004519">
    <property type="term" value="F:endonuclease activity"/>
    <property type="evidence" value="ECO:0007669"/>
    <property type="project" value="InterPro"/>
</dbReference>
<dbReference type="PANTHER" id="PTHR15002">
    <property type="entry name" value="RIBOSOMAL BIOGENESIS PROTEIN LAS1L"/>
    <property type="match status" value="1"/>
</dbReference>
<dbReference type="GO" id="GO:0030687">
    <property type="term" value="C:preribosome, large subunit precursor"/>
    <property type="evidence" value="ECO:0007669"/>
    <property type="project" value="TreeGrafter"/>
</dbReference>
<comment type="caution">
    <text evidence="1">The sequence shown here is derived from an EMBL/GenBank/DDBJ whole genome shotgun (WGS) entry which is preliminary data.</text>
</comment>
<keyword evidence="2" id="KW-1185">Reference proteome</keyword>
<dbReference type="OrthoDB" id="10263222at2759"/>
<proteinExistence type="predicted"/>
<reference evidence="1" key="1">
    <citation type="submission" date="2021-06" db="EMBL/GenBank/DDBJ databases">
        <authorList>
            <person name="Hodson N. C."/>
            <person name="Mongue J. A."/>
            <person name="Jaron S. K."/>
        </authorList>
    </citation>
    <scope>NUCLEOTIDE SEQUENCE</scope>
</reference>
<dbReference type="AlphaFoldDB" id="A0A8J2KSQ6"/>
<dbReference type="GO" id="GO:0000460">
    <property type="term" value="P:maturation of 5.8S rRNA"/>
    <property type="evidence" value="ECO:0007669"/>
    <property type="project" value="TreeGrafter"/>
</dbReference>
<feature type="non-terminal residue" evidence="1">
    <location>
        <position position="329"/>
    </location>
</feature>
<sequence length="329" mass="37120">IWRERIPALPVGAESTLFLLQAIVFDKGDTAGTSEDQSRSLYSLAIVRYMNHVSHLATQETGGNAPMSRLANTLNVPDWIVDLRHEVSHGSALPSLDILRSASDFILEWLSNNYWAYSEESLQDSILTRGARKGKDSESKKEMKEEVRVSTSQALSVYIASKVYKLRGLKRITDPGITHSLPDQPSFVTPKQAIGICKTQVANLLTVDPGTVTAVFAQEMIPDEEFIQGLASVLEAEVEEVFTCVERLWWPLVELMRRRSKVPMLCTLMAKLLVERDLLTKNGKLFGSLWLEKLLSCLEEEERKYPLRLKKILVMLMGCPDPVYEKFFS</sequence>
<gene>
    <name evidence="1" type="ORF">AFUS01_LOCUS28832</name>
</gene>
<dbReference type="EMBL" id="CAJVCH010417681">
    <property type="protein sequence ID" value="CAG7818319.1"/>
    <property type="molecule type" value="Genomic_DNA"/>
</dbReference>
<evidence type="ECO:0000313" key="1">
    <source>
        <dbReference type="EMBL" id="CAG7818319.1"/>
    </source>
</evidence>
<organism evidence="1 2">
    <name type="scientific">Allacma fusca</name>
    <dbReference type="NCBI Taxonomy" id="39272"/>
    <lineage>
        <taxon>Eukaryota</taxon>
        <taxon>Metazoa</taxon>
        <taxon>Ecdysozoa</taxon>
        <taxon>Arthropoda</taxon>
        <taxon>Hexapoda</taxon>
        <taxon>Collembola</taxon>
        <taxon>Symphypleona</taxon>
        <taxon>Sminthuridae</taxon>
        <taxon>Allacma</taxon>
    </lineage>
</organism>
<name>A0A8J2KSQ6_9HEXA</name>
<dbReference type="Proteomes" id="UP000708208">
    <property type="component" value="Unassembled WGS sequence"/>
</dbReference>
<dbReference type="PANTHER" id="PTHR15002:SF0">
    <property type="entry name" value="RIBOSOMAL BIOGENESIS PROTEIN LAS1L"/>
    <property type="match status" value="1"/>
</dbReference>
<evidence type="ECO:0000313" key="2">
    <source>
        <dbReference type="Proteomes" id="UP000708208"/>
    </source>
</evidence>
<feature type="non-terminal residue" evidence="1">
    <location>
        <position position="1"/>
    </location>
</feature>
<dbReference type="Pfam" id="PF04031">
    <property type="entry name" value="Las1"/>
    <property type="match status" value="1"/>
</dbReference>
<dbReference type="GO" id="GO:0000470">
    <property type="term" value="P:maturation of LSU-rRNA"/>
    <property type="evidence" value="ECO:0007669"/>
    <property type="project" value="TreeGrafter"/>
</dbReference>
<dbReference type="GO" id="GO:0090730">
    <property type="term" value="C:Las1 complex"/>
    <property type="evidence" value="ECO:0007669"/>
    <property type="project" value="InterPro"/>
</dbReference>
<evidence type="ECO:0008006" key="3">
    <source>
        <dbReference type="Google" id="ProtNLM"/>
    </source>
</evidence>